<gene>
    <name evidence="2" type="primary">SPATA46</name>
</gene>
<evidence type="ECO:0000313" key="3">
    <source>
        <dbReference type="Proteomes" id="UP000472240"/>
    </source>
</evidence>
<proteinExistence type="predicted"/>
<dbReference type="Proteomes" id="UP000472240">
    <property type="component" value="Chromosome 22"/>
</dbReference>
<dbReference type="GO" id="GO:0007283">
    <property type="term" value="P:spermatogenesis"/>
    <property type="evidence" value="ECO:0007669"/>
    <property type="project" value="Ensembl"/>
</dbReference>
<dbReference type="GO" id="GO:0031965">
    <property type="term" value="C:nuclear membrane"/>
    <property type="evidence" value="ECO:0007669"/>
    <property type="project" value="Ensembl"/>
</dbReference>
<dbReference type="Ensembl" id="ENSRFET00010025467.1">
    <property type="protein sequence ID" value="ENSRFEP00010023419.1"/>
    <property type="gene ID" value="ENSRFEG00010015656.1"/>
</dbReference>
<protein>
    <submittedName>
        <fullName evidence="2">Spermatosis associated 46</fullName>
    </submittedName>
</protein>
<dbReference type="InterPro" id="IPR040879">
    <property type="entry name" value="Spt46-like"/>
</dbReference>
<accession>A0A671FI32</accession>
<dbReference type="AlphaFoldDB" id="A0A671FI32"/>
<dbReference type="PANTHER" id="PTHR33517">
    <property type="entry name" value="PROTEIN FAM170B-RELATED"/>
    <property type="match status" value="1"/>
</dbReference>
<dbReference type="GO" id="GO:0007342">
    <property type="term" value="P:fusion of sperm to egg plasma membrane involved in single fertilization"/>
    <property type="evidence" value="ECO:0007669"/>
    <property type="project" value="Ensembl"/>
</dbReference>
<feature type="region of interest" description="Disordered" evidence="1">
    <location>
        <begin position="102"/>
        <end position="128"/>
    </location>
</feature>
<dbReference type="Pfam" id="PF17734">
    <property type="entry name" value="Spt46"/>
    <property type="match status" value="2"/>
</dbReference>
<reference evidence="3" key="3">
    <citation type="submission" date="2018-12" db="EMBL/GenBank/DDBJ databases">
        <title>G10K-VGP greater horseshoe bat female genome, primary haplotype.</title>
        <authorList>
            <person name="Teeling E."/>
            <person name="Myers G."/>
            <person name="Vernes S."/>
            <person name="Pippel M."/>
            <person name="Winkler S."/>
            <person name="Fedrigo O."/>
            <person name="Rhie A."/>
            <person name="Koren S."/>
            <person name="Phillippy A."/>
            <person name="Lewin H."/>
            <person name="Damas J."/>
            <person name="Howe K."/>
            <person name="Mountcastle J."/>
            <person name="Jarvis E.D."/>
        </authorList>
    </citation>
    <scope>NUCLEOTIDE SEQUENCE [LARGE SCALE GENOMIC DNA]</scope>
</reference>
<reference evidence="2 3" key="2">
    <citation type="journal article" date="2018" name="Annu Rev Anim Biosci">
        <title>Bat Biology, Genomes, and the Bat1K Project: To Generate Chromosome-Level Genomes for All Living Bat Species.</title>
        <authorList>
            <person name="Teeling E.C."/>
            <person name="Vernes S.C."/>
            <person name="Davalos L.M."/>
            <person name="Ray D.A."/>
            <person name="Gilbert M.T.P."/>
            <person name="Myers E."/>
        </authorList>
    </citation>
    <scope>NUCLEOTIDE SEQUENCE</scope>
</reference>
<evidence type="ECO:0000256" key="1">
    <source>
        <dbReference type="SAM" id="MobiDB-lite"/>
    </source>
</evidence>
<keyword evidence="3" id="KW-1185">Reference proteome</keyword>
<dbReference type="GeneTree" id="ENSGT00390000007598"/>
<reference evidence="2 3" key="1">
    <citation type="journal article" date="2015" name="Annu Rev Anim Biosci">
        <title>The Genome 10K Project: a way forward.</title>
        <authorList>
            <person name="Koepfli K.P."/>
            <person name="Paten B."/>
            <person name="O'Brien S.J."/>
            <person name="Koepfli K.P."/>
            <person name="Paten B."/>
            <person name="Antunes A."/>
            <person name="Belov K."/>
            <person name="Bustamante C."/>
            <person name="Castoe T.A."/>
            <person name="Clawson H."/>
            <person name="Crawford A.J."/>
            <person name="Diekhans M."/>
            <person name="Distel D."/>
            <person name="Durbin R."/>
            <person name="Earl D."/>
            <person name="Fujita M.K."/>
            <person name="Gamble T."/>
            <person name="Georges A."/>
            <person name="Gemmell N."/>
            <person name="Gilbert M.T."/>
            <person name="Graves J.M."/>
            <person name="Green R.E."/>
            <person name="Hickey G."/>
            <person name="Jarvis E.D."/>
            <person name="Johnson W."/>
            <person name="Komissarov A."/>
            <person name="Korf I."/>
            <person name="Kuhn R."/>
            <person name="Larkin D.M."/>
            <person name="Lewin H."/>
            <person name="Lopez J.V."/>
            <person name="Ma J."/>
            <person name="Marques-Bonet T."/>
            <person name="Miller W."/>
            <person name="Murphy R."/>
            <person name="Pevzner P."/>
            <person name="Shapiro B."/>
            <person name="Steiner C."/>
            <person name="Tamazian G."/>
            <person name="Venkatesh B."/>
            <person name="Wang J."/>
            <person name="Wayne R."/>
            <person name="Wiley E."/>
            <person name="Yang H."/>
            <person name="Zhang G."/>
            <person name="Haussler D."/>
            <person name="Ryder O."/>
            <person name="O'Brien S.J."/>
        </authorList>
    </citation>
    <scope>NUCLEOTIDE SEQUENCE</scope>
</reference>
<reference evidence="2" key="4">
    <citation type="submission" date="2025-08" db="UniProtKB">
        <authorList>
            <consortium name="Ensembl"/>
        </authorList>
    </citation>
    <scope>IDENTIFICATION</scope>
</reference>
<name>A0A671FI32_RHIFE</name>
<dbReference type="InParanoid" id="A0A671FI32"/>
<organism evidence="2 3">
    <name type="scientific">Rhinolophus ferrumequinum</name>
    <name type="common">Greater horseshoe bat</name>
    <dbReference type="NCBI Taxonomy" id="59479"/>
    <lineage>
        <taxon>Eukaryota</taxon>
        <taxon>Metazoa</taxon>
        <taxon>Chordata</taxon>
        <taxon>Craniata</taxon>
        <taxon>Vertebrata</taxon>
        <taxon>Euteleostomi</taxon>
        <taxon>Mammalia</taxon>
        <taxon>Eutheria</taxon>
        <taxon>Laurasiatheria</taxon>
        <taxon>Chiroptera</taxon>
        <taxon>Yinpterochiroptera</taxon>
        <taxon>Rhinolophoidea</taxon>
        <taxon>Rhinolophidae</taxon>
        <taxon>Rhinolophinae</taxon>
        <taxon>Rhinolophus</taxon>
    </lineage>
</organism>
<dbReference type="OMA" id="QYQSITV"/>
<reference evidence="2" key="5">
    <citation type="submission" date="2025-09" db="UniProtKB">
        <authorList>
            <consortium name="Ensembl"/>
        </authorList>
    </citation>
    <scope>IDENTIFICATION</scope>
</reference>
<dbReference type="FunCoup" id="A0A671FI32">
    <property type="interactions" value="15"/>
</dbReference>
<dbReference type="PANTHER" id="PTHR33517:SF4">
    <property type="entry name" value="SPERMATOGENESIS-ASSOCIATED PROTEIN 46"/>
    <property type="match status" value="1"/>
</dbReference>
<sequence>MEGFSLLSISGPQLSSSALSTFPDIMSSRATSLPALSFTDCIPGDPQNGAQLRRKCTIYRPWFSPYSYFMCADKEGHLETHSFPEGQRAERWADSCLPADEADSIGSSSSSLENTCPREAPQKPGPGLDATDCITSQDILTASTWQPAQQSGYKCASCCRMYPTLHSLESHIKGGFREGFSCEVYYRRLKALWGREQRPRPGTGLCTCHFTSL</sequence>
<evidence type="ECO:0000313" key="2">
    <source>
        <dbReference type="Ensembl" id="ENSRFEP00010023419.1"/>
    </source>
</evidence>